<feature type="region of interest" description="Disordered" evidence="11">
    <location>
        <begin position="695"/>
        <end position="733"/>
    </location>
</feature>
<dbReference type="Gene3D" id="1.10.287.40">
    <property type="entry name" value="Serine-tRNA synthetase, tRNA binding domain"/>
    <property type="match status" value="1"/>
</dbReference>
<evidence type="ECO:0000256" key="3">
    <source>
        <dbReference type="ARBA" id="ARBA00022598"/>
    </source>
</evidence>
<dbReference type="InterPro" id="IPR008942">
    <property type="entry name" value="ENTH_VHS"/>
</dbReference>
<evidence type="ECO:0000256" key="9">
    <source>
        <dbReference type="ARBA" id="ARBA00034892"/>
    </source>
</evidence>
<dbReference type="EMBL" id="KV722484">
    <property type="protein sequence ID" value="OCH87470.1"/>
    <property type="molecule type" value="Genomic_DNA"/>
</dbReference>
<dbReference type="InterPro" id="IPR038425">
    <property type="entry name" value="GAT_sf"/>
</dbReference>
<dbReference type="AlphaFoldDB" id="A0A8E2ASB7"/>
<dbReference type="Pfam" id="PF00790">
    <property type="entry name" value="VHS"/>
    <property type="match status" value="1"/>
</dbReference>
<dbReference type="GO" id="GO:0004828">
    <property type="term" value="F:serine-tRNA ligase activity"/>
    <property type="evidence" value="ECO:0007669"/>
    <property type="project" value="UniProtKB-EC"/>
</dbReference>
<evidence type="ECO:0000256" key="1">
    <source>
        <dbReference type="ARBA" id="ARBA00012840"/>
    </source>
</evidence>
<dbReference type="InterPro" id="IPR006195">
    <property type="entry name" value="aa-tRNA-synth_II"/>
</dbReference>
<keyword evidence="16" id="KW-1185">Reference proteome</keyword>
<dbReference type="SUPFAM" id="SSF89009">
    <property type="entry name" value="GAT-like domain"/>
    <property type="match status" value="1"/>
</dbReference>
<feature type="domain" description="Aminoacyl-transfer RNA synthetases class-II family profile" evidence="13">
    <location>
        <begin position="185"/>
        <end position="493"/>
    </location>
</feature>
<feature type="domain" description="GAT" evidence="14">
    <location>
        <begin position="736"/>
        <end position="824"/>
    </location>
</feature>
<feature type="compositionally biased region" description="Basic and acidic residues" evidence="11">
    <location>
        <begin position="876"/>
        <end position="887"/>
    </location>
</feature>
<dbReference type="NCBIfam" id="TIGR00414">
    <property type="entry name" value="serS"/>
    <property type="match status" value="1"/>
</dbReference>
<keyword evidence="7 15" id="KW-0030">Aminoacyl-tRNA synthetase</keyword>
<evidence type="ECO:0000256" key="7">
    <source>
        <dbReference type="ARBA" id="ARBA00023146"/>
    </source>
</evidence>
<dbReference type="GO" id="GO:0015031">
    <property type="term" value="P:protein transport"/>
    <property type="evidence" value="ECO:0007669"/>
    <property type="project" value="UniProtKB-KW"/>
</dbReference>
<dbReference type="PANTHER" id="PTHR11778">
    <property type="entry name" value="SERYL-TRNA SYNTHETASE"/>
    <property type="match status" value="1"/>
</dbReference>
<evidence type="ECO:0000313" key="16">
    <source>
        <dbReference type="Proteomes" id="UP000250043"/>
    </source>
</evidence>
<feature type="coiled-coil region" evidence="10">
    <location>
        <begin position="123"/>
        <end position="150"/>
    </location>
</feature>
<dbReference type="PROSITE" id="PS50179">
    <property type="entry name" value="VHS"/>
    <property type="match status" value="1"/>
</dbReference>
<keyword evidence="6" id="KW-0653">Protein transport</keyword>
<dbReference type="GO" id="GO:0043130">
    <property type="term" value="F:ubiquitin binding"/>
    <property type="evidence" value="ECO:0007669"/>
    <property type="project" value="InterPro"/>
</dbReference>
<dbReference type="Pfam" id="PF00587">
    <property type="entry name" value="tRNA-synt_2b"/>
    <property type="match status" value="1"/>
</dbReference>
<dbReference type="InterPro" id="IPR042103">
    <property type="entry name" value="SerRS_1_N_sf"/>
</dbReference>
<evidence type="ECO:0000256" key="8">
    <source>
        <dbReference type="ARBA" id="ARBA00031113"/>
    </source>
</evidence>
<dbReference type="UniPathway" id="UPA00906">
    <property type="reaction ID" value="UER00895"/>
</dbReference>
<feature type="compositionally biased region" description="Basic and acidic residues" evidence="11">
    <location>
        <begin position="936"/>
        <end position="947"/>
    </location>
</feature>
<evidence type="ECO:0000256" key="10">
    <source>
        <dbReference type="SAM" id="Coils"/>
    </source>
</evidence>
<dbReference type="GO" id="GO:0007015">
    <property type="term" value="P:actin filament organization"/>
    <property type="evidence" value="ECO:0007669"/>
    <property type="project" value="InterPro"/>
</dbReference>
<dbReference type="GO" id="GO:0007034">
    <property type="term" value="P:vacuolar transport"/>
    <property type="evidence" value="ECO:0007669"/>
    <property type="project" value="UniProtKB-ARBA"/>
</dbReference>
<dbReference type="Pfam" id="PF02403">
    <property type="entry name" value="Seryl_tRNA_N"/>
    <property type="match status" value="1"/>
</dbReference>
<dbReference type="InterPro" id="IPR015866">
    <property type="entry name" value="Ser-tRNA-synth_1_N"/>
</dbReference>
<dbReference type="Gene3D" id="1.25.40.90">
    <property type="match status" value="1"/>
</dbReference>
<feature type="compositionally biased region" description="Basic and acidic residues" evidence="11">
    <location>
        <begin position="695"/>
        <end position="722"/>
    </location>
</feature>
<sequence>MFRRCCTSGGVSHVSRRFSTNSPLAKSKQTATSETFFNSSGIPKPRLDYRGISENVLYKSHNAFNRNVKLPVGAVQTVARLYEEYKQLLRAVQDKTTARNAIQYRIENSGGNKVLMRAAVEEAKAIKPEIAQLKAQLAEVEDRLVAIALSIPNDTHPLVPIGPESAANILSTHGPTPIPASPARDHVSICRALELLDLESAAVVTGTSWYYLTNEGALLELALINYALSIAMKRGFTPVTTPDVVRADIARRCGFQPRDQSVGPPVSQMYHIAPPEAEADSGSHHPELVLAGTAEIPLAGMFANKIIPSRTLPVKLVGLGHAFRAEAGARGADTRGLYRVHQFTKLELFVVTAEGQSDEMMEEMKSLQTDIFEGLGLSFRVLDMPTEELGASAYRKYDIEAWMPGRGSWGEVSSTSNCTDYQARRLHIRHDLQAPADSNTAGSRVQAGLAFAHTLNGTAAAIPRLIVALLENGARFDDEGQVVGIDLPRKLRPFWIGGRQAQGPEDKRRDQRAALGTLAKQAYSALNREKPRSSITEWVEILTSGNYEDEAYDGIPEVVESINIQATGPAEASRAIRKKLKHGDSHQQYRALVILKALVENGGHTFQTSFADAQLTDAIKHLATDPGTDPKVKKKLLSVLASWHAQFKDEPSMALVANLYKQCKPVTRTQAQKQHMAQVQEGLGLDYSYIQKQAEKERKKRDEEKRKQEEKGRRKEEKERREKSKAKPKKSFNFEEEKPQILTAIANASQASNNLVNAITLVNTEHDSLQTNERVQDCLAKAKQARKQIVRYVQLVENEDMIGTLIETNDRIIAAIESYDTLAKANLTEQDVKDVQEGLAAAKIQDTELGKLQEKQRAAVQRSLGRVSSATMLPFRGKERDTGEPHDGYPLAYPELQDLSFGPLGTEERGLPPPLRPSAPSSDDDRWRRGSLSDFSDYHSSDEETHNRRASTSAAAQSYPRAKAYVDVSDDEEVNITRNPKASLLHEEEDPFADPFADQ</sequence>
<evidence type="ECO:0000256" key="4">
    <source>
        <dbReference type="ARBA" id="ARBA00022741"/>
    </source>
</evidence>
<dbReference type="Gene3D" id="1.20.58.160">
    <property type="match status" value="1"/>
</dbReference>
<keyword evidence="4" id="KW-0547">Nucleotide-binding</keyword>
<dbReference type="EC" id="6.1.1.11" evidence="1"/>
<keyword evidence="5" id="KW-0067">ATP-binding</keyword>
<feature type="region of interest" description="Disordered" evidence="11">
    <location>
        <begin position="871"/>
        <end position="999"/>
    </location>
</feature>
<dbReference type="Gene3D" id="3.30.930.10">
    <property type="entry name" value="Bira Bifunctional Protein, Domain 2"/>
    <property type="match status" value="1"/>
</dbReference>
<dbReference type="InterPro" id="IPR004152">
    <property type="entry name" value="GAT_dom"/>
</dbReference>
<dbReference type="InterPro" id="IPR002014">
    <property type="entry name" value="VHS_dom"/>
</dbReference>
<evidence type="ECO:0000256" key="2">
    <source>
        <dbReference type="ARBA" id="ARBA00022448"/>
    </source>
</evidence>
<dbReference type="Proteomes" id="UP000250043">
    <property type="component" value="Unassembled WGS sequence"/>
</dbReference>
<accession>A0A8E2ASB7</accession>
<dbReference type="SMART" id="SM00288">
    <property type="entry name" value="VHS"/>
    <property type="match status" value="1"/>
</dbReference>
<dbReference type="GO" id="GO:0035091">
    <property type="term" value="F:phosphatidylinositol binding"/>
    <property type="evidence" value="ECO:0007669"/>
    <property type="project" value="InterPro"/>
</dbReference>
<keyword evidence="2" id="KW-0813">Transport</keyword>
<dbReference type="PROSITE" id="PS50862">
    <property type="entry name" value="AA_TRNA_LIGASE_II"/>
    <property type="match status" value="1"/>
</dbReference>
<dbReference type="OrthoDB" id="10264585at2759"/>
<dbReference type="PROSITE" id="PS50909">
    <property type="entry name" value="GAT"/>
    <property type="match status" value="1"/>
</dbReference>
<proteinExistence type="predicted"/>
<reference evidence="15 16" key="1">
    <citation type="submission" date="2016-07" db="EMBL/GenBank/DDBJ databases">
        <title>Draft genome of the white-rot fungus Obba rivulosa 3A-2.</title>
        <authorList>
            <consortium name="DOE Joint Genome Institute"/>
            <person name="Miettinen O."/>
            <person name="Riley R."/>
            <person name="Acob R."/>
            <person name="Barry K."/>
            <person name="Cullen D."/>
            <person name="De Vries R."/>
            <person name="Hainaut M."/>
            <person name="Hatakka A."/>
            <person name="Henrissat B."/>
            <person name="Hilden K."/>
            <person name="Kuo R."/>
            <person name="Labutti K."/>
            <person name="Lipzen A."/>
            <person name="Makela M.R."/>
            <person name="Sandor L."/>
            <person name="Spatafora J.W."/>
            <person name="Grigoriev I.V."/>
            <person name="Hibbett D.S."/>
        </authorList>
    </citation>
    <scope>NUCLEOTIDE SEQUENCE [LARGE SCALE GENOMIC DNA]</scope>
    <source>
        <strain evidence="15 16">3A-2</strain>
    </source>
</reference>
<evidence type="ECO:0000259" key="12">
    <source>
        <dbReference type="PROSITE" id="PS50179"/>
    </source>
</evidence>
<evidence type="ECO:0000259" key="14">
    <source>
        <dbReference type="PROSITE" id="PS50909"/>
    </source>
</evidence>
<keyword evidence="3" id="KW-0436">Ligase</keyword>
<keyword evidence="10" id="KW-0175">Coiled coil</keyword>
<evidence type="ECO:0000259" key="13">
    <source>
        <dbReference type="PROSITE" id="PS50862"/>
    </source>
</evidence>
<dbReference type="GO" id="GO:0005524">
    <property type="term" value="F:ATP binding"/>
    <property type="evidence" value="ECO:0007669"/>
    <property type="project" value="UniProtKB-KW"/>
</dbReference>
<protein>
    <recommendedName>
        <fullName evidence="1">serine--tRNA ligase</fullName>
        <ecNumber evidence="1">6.1.1.11</ecNumber>
    </recommendedName>
    <alternativeName>
        <fullName evidence="8">Seryl-tRNA synthetase</fullName>
    </alternativeName>
    <alternativeName>
        <fullName evidence="9">Seryl-tRNA(Ser) synthetase</fullName>
    </alternativeName>
</protein>
<dbReference type="CDD" id="cd14232">
    <property type="entry name" value="GAT_LSB5"/>
    <property type="match status" value="1"/>
</dbReference>
<gene>
    <name evidence="15" type="ORF">OBBRIDRAFT_827687</name>
</gene>
<dbReference type="InterPro" id="IPR010978">
    <property type="entry name" value="tRNA-bd_arm"/>
</dbReference>
<organism evidence="15 16">
    <name type="scientific">Obba rivulosa</name>
    <dbReference type="NCBI Taxonomy" id="1052685"/>
    <lineage>
        <taxon>Eukaryota</taxon>
        <taxon>Fungi</taxon>
        <taxon>Dikarya</taxon>
        <taxon>Basidiomycota</taxon>
        <taxon>Agaricomycotina</taxon>
        <taxon>Agaricomycetes</taxon>
        <taxon>Polyporales</taxon>
        <taxon>Gelatoporiaceae</taxon>
        <taxon>Obba</taxon>
    </lineage>
</organism>
<dbReference type="InterPro" id="IPR045864">
    <property type="entry name" value="aa-tRNA-synth_II/BPL/LPL"/>
</dbReference>
<dbReference type="GO" id="GO:0006434">
    <property type="term" value="P:seryl-tRNA aminoacylation"/>
    <property type="evidence" value="ECO:0007669"/>
    <property type="project" value="InterPro"/>
</dbReference>
<dbReference type="SUPFAM" id="SSF55681">
    <property type="entry name" value="Class II aaRS and biotin synthetases"/>
    <property type="match status" value="1"/>
</dbReference>
<evidence type="ECO:0000256" key="6">
    <source>
        <dbReference type="ARBA" id="ARBA00022927"/>
    </source>
</evidence>
<dbReference type="Pfam" id="PF03127">
    <property type="entry name" value="GAT"/>
    <property type="match status" value="1"/>
</dbReference>
<evidence type="ECO:0000256" key="11">
    <source>
        <dbReference type="SAM" id="MobiDB-lite"/>
    </source>
</evidence>
<evidence type="ECO:0000256" key="5">
    <source>
        <dbReference type="ARBA" id="ARBA00022840"/>
    </source>
</evidence>
<name>A0A8E2ASB7_9APHY</name>
<dbReference type="CDD" id="cd16980">
    <property type="entry name" value="VHS_Lsb5"/>
    <property type="match status" value="1"/>
</dbReference>
<dbReference type="PRINTS" id="PR00981">
    <property type="entry name" value="TRNASYNTHSER"/>
</dbReference>
<dbReference type="InterPro" id="IPR002317">
    <property type="entry name" value="Ser-tRNA-ligase_type_1"/>
</dbReference>
<feature type="domain" description="VHS" evidence="12">
    <location>
        <begin position="542"/>
        <end position="664"/>
    </location>
</feature>
<dbReference type="SUPFAM" id="SSF46589">
    <property type="entry name" value="tRNA-binding arm"/>
    <property type="match status" value="1"/>
</dbReference>
<dbReference type="InterPro" id="IPR002314">
    <property type="entry name" value="aa-tRNA-synt_IIb"/>
</dbReference>
<dbReference type="SUPFAM" id="SSF48464">
    <property type="entry name" value="ENTH/VHS domain"/>
    <property type="match status" value="1"/>
</dbReference>
<dbReference type="GO" id="GO:0006897">
    <property type="term" value="P:endocytosis"/>
    <property type="evidence" value="ECO:0007669"/>
    <property type="project" value="InterPro"/>
</dbReference>
<dbReference type="InterPro" id="IPR044103">
    <property type="entry name" value="GAT_LSB5"/>
</dbReference>
<evidence type="ECO:0000313" key="15">
    <source>
        <dbReference type="EMBL" id="OCH87470.1"/>
    </source>
</evidence>